<evidence type="ECO:0000256" key="2">
    <source>
        <dbReference type="ARBA" id="ARBA00005179"/>
    </source>
</evidence>
<feature type="signal peptide" evidence="7">
    <location>
        <begin position="1"/>
        <end position="21"/>
    </location>
</feature>
<evidence type="ECO:0000256" key="4">
    <source>
        <dbReference type="ARBA" id="ARBA00022827"/>
    </source>
</evidence>
<dbReference type="PANTHER" id="PTHR47178">
    <property type="entry name" value="MONOOXYGENASE, FAD-BINDING"/>
    <property type="match status" value="1"/>
</dbReference>
<evidence type="ECO:0000313" key="9">
    <source>
        <dbReference type="EMBL" id="KAK8848571.1"/>
    </source>
</evidence>
<comment type="pathway">
    <text evidence="2">Secondary metabolite biosynthesis.</text>
</comment>
<keyword evidence="7" id="KW-0732">Signal</keyword>
<evidence type="ECO:0000256" key="3">
    <source>
        <dbReference type="ARBA" id="ARBA00022630"/>
    </source>
</evidence>
<keyword evidence="4" id="KW-0274">FAD</keyword>
<evidence type="ECO:0000256" key="6">
    <source>
        <dbReference type="ARBA" id="ARBA00023033"/>
    </source>
</evidence>
<accession>A0ABR2HKD6</accession>
<keyword evidence="5" id="KW-0560">Oxidoreductase</keyword>
<evidence type="ECO:0000256" key="5">
    <source>
        <dbReference type="ARBA" id="ARBA00023002"/>
    </source>
</evidence>
<keyword evidence="6" id="KW-0503">Monooxygenase</keyword>
<evidence type="ECO:0000259" key="8">
    <source>
        <dbReference type="Pfam" id="PF01494"/>
    </source>
</evidence>
<dbReference type="Gene3D" id="3.50.50.60">
    <property type="entry name" value="FAD/NAD(P)-binding domain"/>
    <property type="match status" value="1"/>
</dbReference>
<dbReference type="PRINTS" id="PR00420">
    <property type="entry name" value="RNGMNOXGNASE"/>
</dbReference>
<dbReference type="Proteomes" id="UP001390339">
    <property type="component" value="Unassembled WGS sequence"/>
</dbReference>
<protein>
    <submittedName>
        <fullName evidence="9">FAD/NAD(P)-binding domain-containing protein</fullName>
    </submittedName>
</protein>
<comment type="caution">
    <text evidence="9">The sequence shown here is derived from an EMBL/GenBank/DDBJ whole genome shotgun (WGS) entry which is preliminary data.</text>
</comment>
<gene>
    <name evidence="9" type="ORF">PGQ11_015051</name>
</gene>
<dbReference type="InterPro" id="IPR002938">
    <property type="entry name" value="FAD-bd"/>
</dbReference>
<evidence type="ECO:0000313" key="10">
    <source>
        <dbReference type="Proteomes" id="UP001390339"/>
    </source>
</evidence>
<dbReference type="Pfam" id="PF01494">
    <property type="entry name" value="FAD_binding_3"/>
    <property type="match status" value="1"/>
</dbReference>
<keyword evidence="3" id="KW-0285">Flavoprotein</keyword>
<evidence type="ECO:0000256" key="1">
    <source>
        <dbReference type="ARBA" id="ARBA00001974"/>
    </source>
</evidence>
<organism evidence="9 10">
    <name type="scientific">Apiospora arundinis</name>
    <dbReference type="NCBI Taxonomy" id="335852"/>
    <lineage>
        <taxon>Eukaryota</taxon>
        <taxon>Fungi</taxon>
        <taxon>Dikarya</taxon>
        <taxon>Ascomycota</taxon>
        <taxon>Pezizomycotina</taxon>
        <taxon>Sordariomycetes</taxon>
        <taxon>Xylariomycetidae</taxon>
        <taxon>Amphisphaeriales</taxon>
        <taxon>Apiosporaceae</taxon>
        <taxon>Apiospora</taxon>
    </lineage>
</organism>
<proteinExistence type="predicted"/>
<comment type="cofactor">
    <cofactor evidence="1">
        <name>FAD</name>
        <dbReference type="ChEBI" id="CHEBI:57692"/>
    </cofactor>
</comment>
<reference evidence="9 10" key="1">
    <citation type="journal article" date="2024" name="IMA Fungus">
        <title>Apiospora arundinis, a panoply of carbohydrate-active enzymes and secondary metabolites.</title>
        <authorList>
            <person name="Sorensen T."/>
            <person name="Petersen C."/>
            <person name="Muurmann A.T."/>
            <person name="Christiansen J.V."/>
            <person name="Brundto M.L."/>
            <person name="Overgaard C.K."/>
            <person name="Boysen A.T."/>
            <person name="Wollenberg R.D."/>
            <person name="Larsen T.O."/>
            <person name="Sorensen J.L."/>
            <person name="Nielsen K.L."/>
            <person name="Sondergaard T.E."/>
        </authorList>
    </citation>
    <scope>NUCLEOTIDE SEQUENCE [LARGE SCALE GENOMIC DNA]</scope>
    <source>
        <strain evidence="9 10">AAU 773</strain>
    </source>
</reference>
<name>A0ABR2HKD6_9PEZI</name>
<dbReference type="SUPFAM" id="SSF51905">
    <property type="entry name" value="FAD/NAD(P)-binding domain"/>
    <property type="match status" value="1"/>
</dbReference>
<dbReference type="InterPro" id="IPR036188">
    <property type="entry name" value="FAD/NAD-bd_sf"/>
</dbReference>
<dbReference type="PANTHER" id="PTHR47178:SF3">
    <property type="entry name" value="FAD-BINDING DOMAIN-CONTAINING PROTEIN"/>
    <property type="match status" value="1"/>
</dbReference>
<sequence length="398" mass="44251">MGEVTPLRVLIVGAGSAGLLAAHCLGAENIEYVVFEKDADLKQRPRDWNFGIYWAQSRLDECLPPALKERIQSVQTDPAHVPDPNGVMPVYNAETGELMKDLPAPFSRRLQRKKWIDLLGTGIDIRRGKVLHKIQEDGNTVTAIFTDGTQETGDLLIGAEGAHSLTREYLVGKEEAQLIPSEVVASFSLTKLDKEISLSLRNVHPRYCVLFHPNGTFAFYSVHDATSDDPAQWTWLLTQSWRSSESSHLQGPAIVTDMKERASLFASPFREAFQAIPEGAPSWHNRLSNWPTKPWDNRGGKITLIGDAAHPMTFHRGQGLQNAITDAVSLLQHVREMKAPTREALAGAVKNYEKELWPRGNEAVLASEDNTNMVHDWESMLRSPLFVGGMVRNVTEGS</sequence>
<evidence type="ECO:0000256" key="7">
    <source>
        <dbReference type="SAM" id="SignalP"/>
    </source>
</evidence>
<dbReference type="EMBL" id="JAPCWZ010000010">
    <property type="protein sequence ID" value="KAK8848571.1"/>
    <property type="molecule type" value="Genomic_DNA"/>
</dbReference>
<feature type="chain" id="PRO_5047012258" evidence="7">
    <location>
        <begin position="22"/>
        <end position="398"/>
    </location>
</feature>
<feature type="domain" description="FAD-binding" evidence="8">
    <location>
        <begin position="121"/>
        <end position="363"/>
    </location>
</feature>
<keyword evidence="10" id="KW-1185">Reference proteome</keyword>